<dbReference type="GeneTree" id="ENSGT00390000007772"/>
<reference evidence="3 4" key="1">
    <citation type="submission" date="2009-06" db="EMBL/GenBank/DDBJ databases">
        <title>The Genome Sequence of Loxodonta africana (African elephant).</title>
        <authorList>
            <person name="Di Palma F."/>
            <person name="Heiman D."/>
            <person name="Young S."/>
            <person name="Johnson J."/>
            <person name="Lander E.S."/>
            <person name="Lindblad-Toh K."/>
        </authorList>
    </citation>
    <scope>NUCLEOTIDE SEQUENCE [LARGE SCALE GENOMIC DNA]</scope>
    <source>
        <strain evidence="3 4">Isolate ISIS603380</strain>
    </source>
</reference>
<dbReference type="InParanoid" id="G3U4S5"/>
<feature type="compositionally biased region" description="Pro residues" evidence="2">
    <location>
        <begin position="205"/>
        <end position="216"/>
    </location>
</feature>
<reference evidence="3" key="3">
    <citation type="submission" date="2025-09" db="UniProtKB">
        <authorList>
            <consortium name="Ensembl"/>
        </authorList>
    </citation>
    <scope>IDENTIFICATION</scope>
    <source>
        <strain evidence="3">Isolate ISIS603380</strain>
    </source>
</reference>
<evidence type="ECO:0008006" key="5">
    <source>
        <dbReference type="Google" id="ProtNLM"/>
    </source>
</evidence>
<name>G3U4S5_LOXAF</name>
<evidence type="ECO:0000256" key="2">
    <source>
        <dbReference type="SAM" id="MobiDB-lite"/>
    </source>
</evidence>
<dbReference type="Ensembl" id="ENSLAFT00000026769.1">
    <property type="protein sequence ID" value="ENSLAFP00000022833.1"/>
    <property type="gene ID" value="ENSLAFG00000026111.1"/>
</dbReference>
<organism evidence="3 4">
    <name type="scientific">Loxodonta africana</name>
    <name type="common">African elephant</name>
    <dbReference type="NCBI Taxonomy" id="9785"/>
    <lineage>
        <taxon>Eukaryota</taxon>
        <taxon>Metazoa</taxon>
        <taxon>Chordata</taxon>
        <taxon>Craniata</taxon>
        <taxon>Vertebrata</taxon>
        <taxon>Euteleostomi</taxon>
        <taxon>Mammalia</taxon>
        <taxon>Eutheria</taxon>
        <taxon>Afrotheria</taxon>
        <taxon>Proboscidea</taxon>
        <taxon>Elephantidae</taxon>
        <taxon>Loxodonta</taxon>
    </lineage>
</organism>
<reference evidence="3" key="2">
    <citation type="submission" date="2025-08" db="UniProtKB">
        <authorList>
            <consortium name="Ensembl"/>
        </authorList>
    </citation>
    <scope>IDENTIFICATION</scope>
    <source>
        <strain evidence="3">Isolate ISIS603380</strain>
    </source>
</reference>
<dbReference type="Proteomes" id="UP000007646">
    <property type="component" value="Unassembled WGS sequence"/>
</dbReference>
<evidence type="ECO:0000256" key="1">
    <source>
        <dbReference type="ARBA" id="ARBA00009113"/>
    </source>
</evidence>
<dbReference type="PANTHER" id="PTHR31813:SF4">
    <property type="entry name" value="PROLINE-RICH PROTEIN 23A"/>
    <property type="match status" value="1"/>
</dbReference>
<sequence length="236" mass="25071">MMDSRPRSPSPCPAPWGVLQTGGPRPAKRLRWEEPEVQPGQSGTAGDLTSVVVLAAGCALQVPLRDADLVLEPAPASVLRVSLGNHTLILVHEALLDPVVEDSRGESDSSVSLELGSFLTVLGDDIAVEQGSFCTSTSETAAHAEEDANLEFLQLWNDSQAILVAGLRPSARGVPGPSPRGPIPEPSPWVPSLDSHLLGAFPSSPLQPLPPSPSPSPHERPQRSPRPPCRARRRLF</sequence>
<feature type="region of interest" description="Disordered" evidence="2">
    <location>
        <begin position="1"/>
        <end position="30"/>
    </location>
</feature>
<dbReference type="PANTHER" id="PTHR31813">
    <property type="entry name" value="PROLINE-RICH PROTEIN 23B"/>
    <property type="match status" value="1"/>
</dbReference>
<evidence type="ECO:0000313" key="4">
    <source>
        <dbReference type="Proteomes" id="UP000007646"/>
    </source>
</evidence>
<dbReference type="AlphaFoldDB" id="G3U4S5"/>
<feature type="region of interest" description="Disordered" evidence="2">
    <location>
        <begin position="171"/>
        <end position="236"/>
    </location>
</feature>
<proteinExistence type="inferred from homology"/>
<comment type="similarity">
    <text evidence="1">Belongs to the PRR23 family.</text>
</comment>
<keyword evidence="4" id="KW-1185">Reference proteome</keyword>
<evidence type="ECO:0000313" key="3">
    <source>
        <dbReference type="Ensembl" id="ENSLAFP00000022833.1"/>
    </source>
</evidence>
<dbReference type="OMA" id="ACLAPWW"/>
<feature type="compositionally biased region" description="Pro residues" evidence="2">
    <location>
        <begin position="176"/>
        <end position="189"/>
    </location>
</feature>
<gene>
    <name evidence="3" type="primary">LOC100657190</name>
</gene>
<dbReference type="Pfam" id="PF10630">
    <property type="entry name" value="DUF2476"/>
    <property type="match status" value="1"/>
</dbReference>
<dbReference type="HOGENOM" id="CLU_090685_0_0_1"/>
<accession>G3U4S5</accession>
<dbReference type="eggNOG" id="ENOG502RU0G">
    <property type="taxonomic scope" value="Eukaryota"/>
</dbReference>
<dbReference type="InterPro" id="IPR018903">
    <property type="entry name" value="PRR23"/>
</dbReference>
<protein>
    <recommendedName>
        <fullName evidence="5">Proline rich 23A</fullName>
    </recommendedName>
</protein>